<reference evidence="1 2" key="1">
    <citation type="submission" date="2020-03" db="EMBL/GenBank/DDBJ databases">
        <title>Cyclobacterium plantarum sp. nov., a marine bacterium isolated from a coastal-marine wetland.</title>
        <authorList>
            <person name="Sanchez-Porro C."/>
            <person name="Ventosa A."/>
            <person name="Amoozegar M."/>
        </authorList>
    </citation>
    <scope>NUCLEOTIDE SEQUENCE [LARGE SCALE GENOMIC DNA]</scope>
    <source>
        <strain evidence="1 2">GBPx2</strain>
    </source>
</reference>
<proteinExistence type="predicted"/>
<dbReference type="RefSeq" id="WP_166142971.1">
    <property type="nucleotide sequence ID" value="NZ_JAANYN010000001.1"/>
</dbReference>
<sequence length="226" mass="26393">MAFELKNVVPWGRNLDEYKSMFNLTDAELNKKIISFGDGPASFNYSMFKFNKSVISIDPIYGFSVDELKRKIKETKDIVINQTRNNAENFVWTKIKNIQELETIRLSAMNLFLQDFESGKREGRYINHEMPDKTNFADSTFDLGLSSHFLILYAQLGLDFHLSAMTEMLRVAKEIRIFPILDLDAHKPALLAHLVEHFGKNFKVEIQRVDYEFQKNGNEMLRIKRK</sequence>
<keyword evidence="2" id="KW-1185">Reference proteome</keyword>
<accession>A0ABX0H6B3</accession>
<evidence type="ECO:0000313" key="1">
    <source>
        <dbReference type="EMBL" id="NHE55777.1"/>
    </source>
</evidence>
<dbReference type="Proteomes" id="UP000649799">
    <property type="component" value="Unassembled WGS sequence"/>
</dbReference>
<keyword evidence="1" id="KW-0489">Methyltransferase</keyword>
<dbReference type="GO" id="GO:0008168">
    <property type="term" value="F:methyltransferase activity"/>
    <property type="evidence" value="ECO:0007669"/>
    <property type="project" value="UniProtKB-KW"/>
</dbReference>
<dbReference type="EMBL" id="JAANYN010000001">
    <property type="protein sequence ID" value="NHE55777.1"/>
    <property type="molecule type" value="Genomic_DNA"/>
</dbReference>
<protein>
    <submittedName>
        <fullName evidence="1">SAM-dependent methyltransferase</fullName>
    </submittedName>
</protein>
<name>A0ABX0H6B3_9BACT</name>
<comment type="caution">
    <text evidence="1">The sequence shown here is derived from an EMBL/GenBank/DDBJ whole genome shotgun (WGS) entry which is preliminary data.</text>
</comment>
<keyword evidence="1" id="KW-0808">Transferase</keyword>
<evidence type="ECO:0000313" key="2">
    <source>
        <dbReference type="Proteomes" id="UP000649799"/>
    </source>
</evidence>
<organism evidence="1 2">
    <name type="scientific">Cyclobacterium plantarum</name>
    <dbReference type="NCBI Taxonomy" id="2716263"/>
    <lineage>
        <taxon>Bacteria</taxon>
        <taxon>Pseudomonadati</taxon>
        <taxon>Bacteroidota</taxon>
        <taxon>Cytophagia</taxon>
        <taxon>Cytophagales</taxon>
        <taxon>Cyclobacteriaceae</taxon>
        <taxon>Cyclobacterium</taxon>
    </lineage>
</organism>
<dbReference type="GO" id="GO:0032259">
    <property type="term" value="P:methylation"/>
    <property type="evidence" value="ECO:0007669"/>
    <property type="project" value="UniProtKB-KW"/>
</dbReference>
<gene>
    <name evidence="1" type="ORF">G9Q97_03000</name>
</gene>